<dbReference type="InterPro" id="IPR050090">
    <property type="entry name" value="Tyrosine_recombinase_XerCD"/>
</dbReference>
<dbReference type="OrthoDB" id="530235at2"/>
<reference evidence="5 6" key="1">
    <citation type="submission" date="2018-03" db="EMBL/GenBank/DDBJ databases">
        <title>The ancient ancestry and fast evolution of plastids.</title>
        <authorList>
            <person name="Moore K.R."/>
            <person name="Magnabosco C."/>
            <person name="Momper L."/>
            <person name="Gold D.A."/>
            <person name="Bosak T."/>
            <person name="Fournier G.P."/>
        </authorList>
    </citation>
    <scope>NUCLEOTIDE SEQUENCE [LARGE SCALE GENOMIC DNA]</scope>
    <source>
        <strain evidence="5 6">CCALA 037</strain>
    </source>
</reference>
<dbReference type="GO" id="GO:0003677">
    <property type="term" value="F:DNA binding"/>
    <property type="evidence" value="ECO:0007669"/>
    <property type="project" value="UniProtKB-KW"/>
</dbReference>
<dbReference type="CDD" id="cd00796">
    <property type="entry name" value="INT_Rci_Hp1_C"/>
    <property type="match status" value="1"/>
</dbReference>
<dbReference type="Pfam" id="PF00589">
    <property type="entry name" value="Phage_integrase"/>
    <property type="match status" value="1"/>
</dbReference>
<evidence type="ECO:0000313" key="6">
    <source>
        <dbReference type="Proteomes" id="UP000238937"/>
    </source>
</evidence>
<evidence type="ECO:0000256" key="1">
    <source>
        <dbReference type="ARBA" id="ARBA00008857"/>
    </source>
</evidence>
<accession>A0A2T1GJ17</accession>
<dbReference type="AlphaFoldDB" id="A0A2T1GJ17"/>
<dbReference type="InterPro" id="IPR002104">
    <property type="entry name" value="Integrase_catalytic"/>
</dbReference>
<keyword evidence="3" id="KW-0233">DNA recombination</keyword>
<evidence type="ECO:0000256" key="3">
    <source>
        <dbReference type="ARBA" id="ARBA00023172"/>
    </source>
</evidence>
<gene>
    <name evidence="5" type="ORF">C7B77_07300</name>
</gene>
<evidence type="ECO:0000256" key="2">
    <source>
        <dbReference type="ARBA" id="ARBA00023125"/>
    </source>
</evidence>
<evidence type="ECO:0000313" key="5">
    <source>
        <dbReference type="EMBL" id="PSB57759.1"/>
    </source>
</evidence>
<dbReference type="GO" id="GO:0006310">
    <property type="term" value="P:DNA recombination"/>
    <property type="evidence" value="ECO:0007669"/>
    <property type="project" value="UniProtKB-KW"/>
</dbReference>
<dbReference type="PANTHER" id="PTHR30349">
    <property type="entry name" value="PHAGE INTEGRASE-RELATED"/>
    <property type="match status" value="1"/>
</dbReference>
<dbReference type="Gene3D" id="1.10.443.10">
    <property type="entry name" value="Intergrase catalytic core"/>
    <property type="match status" value="1"/>
</dbReference>
<comment type="caution">
    <text evidence="5">The sequence shown here is derived from an EMBL/GenBank/DDBJ whole genome shotgun (WGS) entry which is preliminary data.</text>
</comment>
<feature type="domain" description="Tyr recombinase" evidence="4">
    <location>
        <begin position="185"/>
        <end position="375"/>
    </location>
</feature>
<dbReference type="GO" id="GO:0015074">
    <property type="term" value="P:DNA integration"/>
    <property type="evidence" value="ECO:0007669"/>
    <property type="project" value="InterPro"/>
</dbReference>
<keyword evidence="2" id="KW-0238">DNA-binding</keyword>
<dbReference type="Proteomes" id="UP000238937">
    <property type="component" value="Unassembled WGS sequence"/>
</dbReference>
<dbReference type="SUPFAM" id="SSF56349">
    <property type="entry name" value="DNA breaking-rejoining enzymes"/>
    <property type="match status" value="1"/>
</dbReference>
<sequence>MSTGKVWIETTGGTLRACWRHNGKTQKMSLGLPDNKLGRVVAEQKIAVIEADLISGNYDETKLKYRPRKGKNGTVVSAAVLFEKYAAQRLKAGELSHSSKVRLKGIASKLEVFLGDTLAEKVDRAVAEKMVEEWLATASPRTIKERLFDLRACWGWARGKYHIAKDCPWSDCLERMKRKAKSKPQQKIPFTIAELQTIRSETQLNSSYSHYTDFIIFLANMGCRPGEAAALRWKHISPDRSNAWIGESISRGHRNTKGTKTGDSRTLLLNSDVRAMLAARFERLQPQPDDLVFTSPLGFAINDNNFCKRVWKPVLSICGIEYRPPYNLRHTAESRALSNKADPVALARQAGHSPKTMFATYAHEIDPKCLYVNVGEL</sequence>
<dbReference type="EMBL" id="PVWO01000063">
    <property type="protein sequence ID" value="PSB57759.1"/>
    <property type="molecule type" value="Genomic_DNA"/>
</dbReference>
<dbReference type="PANTHER" id="PTHR30349:SF41">
    <property type="entry name" value="INTEGRASE_RECOMBINASE PROTEIN MJ0367-RELATED"/>
    <property type="match status" value="1"/>
</dbReference>
<dbReference type="PROSITE" id="PS51898">
    <property type="entry name" value="TYR_RECOMBINASE"/>
    <property type="match status" value="1"/>
</dbReference>
<dbReference type="InterPro" id="IPR013762">
    <property type="entry name" value="Integrase-like_cat_sf"/>
</dbReference>
<organism evidence="5 6">
    <name type="scientific">Chamaesiphon polymorphus CCALA 037</name>
    <dbReference type="NCBI Taxonomy" id="2107692"/>
    <lineage>
        <taxon>Bacteria</taxon>
        <taxon>Bacillati</taxon>
        <taxon>Cyanobacteriota</taxon>
        <taxon>Cyanophyceae</taxon>
        <taxon>Gomontiellales</taxon>
        <taxon>Chamaesiphonaceae</taxon>
        <taxon>Chamaesiphon</taxon>
    </lineage>
</organism>
<name>A0A2T1GJ17_9CYAN</name>
<proteinExistence type="inferred from homology"/>
<keyword evidence="6" id="KW-1185">Reference proteome</keyword>
<comment type="similarity">
    <text evidence="1">Belongs to the 'phage' integrase family.</text>
</comment>
<evidence type="ECO:0000259" key="4">
    <source>
        <dbReference type="PROSITE" id="PS51898"/>
    </source>
</evidence>
<dbReference type="InterPro" id="IPR011010">
    <property type="entry name" value="DNA_brk_join_enz"/>
</dbReference>
<protein>
    <submittedName>
        <fullName evidence="5">Site-specific integrase</fullName>
    </submittedName>
</protein>
<dbReference type="RefSeq" id="WP_106302173.1">
    <property type="nucleotide sequence ID" value="NZ_PVWO01000063.1"/>
</dbReference>